<reference evidence="3 4" key="1">
    <citation type="submission" date="2016-10" db="EMBL/GenBank/DDBJ databases">
        <authorList>
            <person name="de Groot N.N."/>
        </authorList>
    </citation>
    <scope>NUCLEOTIDE SEQUENCE [LARGE SCALE GENOMIC DNA]</scope>
    <source>
        <strain evidence="3 4">CGMCC 4.7037</strain>
    </source>
</reference>
<dbReference type="EMBL" id="FNVT01000012">
    <property type="protein sequence ID" value="SEG98725.1"/>
    <property type="molecule type" value="Genomic_DNA"/>
</dbReference>
<keyword evidence="1" id="KW-1133">Transmembrane helix</keyword>
<dbReference type="Proteomes" id="UP000236732">
    <property type="component" value="Unassembled WGS sequence"/>
</dbReference>
<feature type="transmembrane region" description="Helical" evidence="1">
    <location>
        <begin position="205"/>
        <end position="228"/>
    </location>
</feature>
<keyword evidence="4" id="KW-1185">Reference proteome</keyword>
<dbReference type="AlphaFoldDB" id="A0A1H6EP72"/>
<evidence type="ECO:0000256" key="1">
    <source>
        <dbReference type="SAM" id="Phobius"/>
    </source>
</evidence>
<organism evidence="3 4">
    <name type="scientific">Nonomuraea solani</name>
    <dbReference type="NCBI Taxonomy" id="1144553"/>
    <lineage>
        <taxon>Bacteria</taxon>
        <taxon>Bacillati</taxon>
        <taxon>Actinomycetota</taxon>
        <taxon>Actinomycetes</taxon>
        <taxon>Streptosporangiales</taxon>
        <taxon>Streptosporangiaceae</taxon>
        <taxon>Nonomuraea</taxon>
    </lineage>
</organism>
<feature type="transmembrane region" description="Helical" evidence="1">
    <location>
        <begin position="174"/>
        <end position="193"/>
    </location>
</feature>
<dbReference type="PANTHER" id="PTHR36435">
    <property type="entry name" value="SLR1288 PROTEIN"/>
    <property type="match status" value="1"/>
</dbReference>
<gene>
    <name evidence="3" type="ORF">SAMN05444920_11221</name>
</gene>
<feature type="transmembrane region" description="Helical" evidence="1">
    <location>
        <begin position="99"/>
        <end position="120"/>
    </location>
</feature>
<feature type="transmembrane region" description="Helical" evidence="1">
    <location>
        <begin position="141"/>
        <end position="162"/>
    </location>
</feature>
<feature type="transmembrane region" description="Helical" evidence="1">
    <location>
        <begin position="51"/>
        <end position="79"/>
    </location>
</feature>
<feature type="transmembrane region" description="Helical" evidence="1">
    <location>
        <begin position="261"/>
        <end position="283"/>
    </location>
</feature>
<sequence length="327" mass="34843">MQENPGPQLPHGPQAPGYPYQPQQRSWFLPAPRGARFDHLARNAAARPWRAIVGTLAVAAGFFAIGFGAVITFLTLAWLLGLDSPVTPAGLPEPTPMGLAMTLLSLAPLLLVVLGTVALVQRRRPGTVSSVAGRLRWRWMVSCAGLAVLALALGQTVQWIALTVSGLDSDMFGWAGWETFLPLLIVIVLLVPFQAAAEEYVFRGWFTQAVGAHVNNPIWSILIGSALFASLHGYQWAGLMDVFAFGAVMAWLTIKTGGLEAAIGLHVMNNLLAFGVSAAAGTLEESMDQANVSVPWQALSGTVVQLGVYAFGVIYLAKKRSISNISG</sequence>
<protein>
    <recommendedName>
        <fullName evidence="2">CAAX prenyl protease 2/Lysostaphin resistance protein A-like domain-containing protein</fullName>
    </recommendedName>
</protein>
<dbReference type="InterPro" id="IPR052710">
    <property type="entry name" value="CAAX_protease"/>
</dbReference>
<evidence type="ECO:0000259" key="2">
    <source>
        <dbReference type="Pfam" id="PF02517"/>
    </source>
</evidence>
<dbReference type="PANTHER" id="PTHR36435:SF1">
    <property type="entry name" value="CAAX AMINO TERMINAL PROTEASE FAMILY PROTEIN"/>
    <property type="match status" value="1"/>
</dbReference>
<accession>A0A1H6EP72</accession>
<keyword evidence="1" id="KW-0812">Transmembrane</keyword>
<dbReference type="OrthoDB" id="2680086at2"/>
<dbReference type="Pfam" id="PF02517">
    <property type="entry name" value="Rce1-like"/>
    <property type="match status" value="1"/>
</dbReference>
<feature type="domain" description="CAAX prenyl protease 2/Lysostaphin resistance protein A-like" evidence="2">
    <location>
        <begin position="183"/>
        <end position="272"/>
    </location>
</feature>
<evidence type="ECO:0000313" key="4">
    <source>
        <dbReference type="Proteomes" id="UP000236732"/>
    </source>
</evidence>
<proteinExistence type="predicted"/>
<keyword evidence="1" id="KW-0472">Membrane</keyword>
<evidence type="ECO:0000313" key="3">
    <source>
        <dbReference type="EMBL" id="SEG98725.1"/>
    </source>
</evidence>
<feature type="transmembrane region" description="Helical" evidence="1">
    <location>
        <begin position="234"/>
        <end position="254"/>
    </location>
</feature>
<dbReference type="GO" id="GO:0080120">
    <property type="term" value="P:CAAX-box protein maturation"/>
    <property type="evidence" value="ECO:0007669"/>
    <property type="project" value="UniProtKB-ARBA"/>
</dbReference>
<dbReference type="RefSeq" id="WP_103960309.1">
    <property type="nucleotide sequence ID" value="NZ_FNVT01000012.1"/>
</dbReference>
<feature type="transmembrane region" description="Helical" evidence="1">
    <location>
        <begin position="295"/>
        <end position="317"/>
    </location>
</feature>
<dbReference type="InterPro" id="IPR003675">
    <property type="entry name" value="Rce1/LyrA-like_dom"/>
</dbReference>
<name>A0A1H6EP72_9ACTN</name>
<dbReference type="GO" id="GO:0004175">
    <property type="term" value="F:endopeptidase activity"/>
    <property type="evidence" value="ECO:0007669"/>
    <property type="project" value="UniProtKB-ARBA"/>
</dbReference>